<dbReference type="Pfam" id="PF11761">
    <property type="entry name" value="CbiG_mid"/>
    <property type="match status" value="1"/>
</dbReference>
<dbReference type="Pfam" id="PF11760">
    <property type="entry name" value="CbiG_N"/>
    <property type="match status" value="1"/>
</dbReference>
<dbReference type="RefSeq" id="WP_143005854.1">
    <property type="nucleotide sequence ID" value="NZ_FNBU01000002.1"/>
</dbReference>
<feature type="domain" description="Cobalamin synthesis G N-terminal" evidence="2">
    <location>
        <begin position="50"/>
        <end position="130"/>
    </location>
</feature>
<dbReference type="InterPro" id="IPR052553">
    <property type="entry name" value="CbiG_hydrolase"/>
</dbReference>
<reference evidence="5" key="1">
    <citation type="submission" date="2016-10" db="EMBL/GenBank/DDBJ databases">
        <authorList>
            <person name="Varghese N."/>
            <person name="Submissions S."/>
        </authorList>
    </citation>
    <scope>NUCLEOTIDE SEQUENCE [LARGE SCALE GENOMIC DNA]</scope>
    <source>
        <strain evidence="5">DSM 23256</strain>
    </source>
</reference>
<dbReference type="Gene3D" id="3.40.50.11220">
    <property type="match status" value="1"/>
</dbReference>
<evidence type="ECO:0000259" key="3">
    <source>
        <dbReference type="Pfam" id="PF11761"/>
    </source>
</evidence>
<dbReference type="InterPro" id="IPR036518">
    <property type="entry name" value="CobE/GbiG_C_sf"/>
</dbReference>
<feature type="domain" description="Cobalamin biosynthesis central region" evidence="3">
    <location>
        <begin position="135"/>
        <end position="226"/>
    </location>
</feature>
<dbReference type="InterPro" id="IPR002750">
    <property type="entry name" value="CobE/GbiG_C"/>
</dbReference>
<dbReference type="Gene3D" id="3.30.420.180">
    <property type="entry name" value="CobE/GbiG C-terminal domain"/>
    <property type="match status" value="1"/>
</dbReference>
<keyword evidence="5" id="KW-1185">Reference proteome</keyword>
<accession>A0A1G7I5Z6</accession>
<dbReference type="PANTHER" id="PTHR37477:SF1">
    <property type="entry name" value="COBALT-PRECORRIN-5A HYDROLASE"/>
    <property type="match status" value="1"/>
</dbReference>
<dbReference type="EMBL" id="FNBU01000002">
    <property type="protein sequence ID" value="SDF07864.1"/>
    <property type="molecule type" value="Genomic_DNA"/>
</dbReference>
<dbReference type="Pfam" id="PF01890">
    <property type="entry name" value="CbiG_C"/>
    <property type="match status" value="1"/>
</dbReference>
<protein>
    <submittedName>
        <fullName evidence="4">Cobalt-precorrin 5A acetaldehyde-lyase</fullName>
    </submittedName>
</protein>
<dbReference type="STRING" id="1123285.SAMN05660235_00350"/>
<dbReference type="AlphaFoldDB" id="A0A1G7I5Z6"/>
<dbReference type="OrthoDB" id="9781023at2"/>
<dbReference type="GO" id="GO:0016829">
    <property type="term" value="F:lyase activity"/>
    <property type="evidence" value="ECO:0007669"/>
    <property type="project" value="UniProtKB-KW"/>
</dbReference>
<dbReference type="GO" id="GO:0009236">
    <property type="term" value="P:cobalamin biosynthetic process"/>
    <property type="evidence" value="ECO:0007669"/>
    <property type="project" value="InterPro"/>
</dbReference>
<gene>
    <name evidence="4" type="ORF">SAMN05660235_00350</name>
</gene>
<dbReference type="PANTHER" id="PTHR37477">
    <property type="entry name" value="COBALT-PRECORRIN-5A HYDROLASE"/>
    <property type="match status" value="1"/>
</dbReference>
<dbReference type="Proteomes" id="UP000243333">
    <property type="component" value="Unassembled WGS sequence"/>
</dbReference>
<evidence type="ECO:0000259" key="2">
    <source>
        <dbReference type="Pfam" id="PF11760"/>
    </source>
</evidence>
<keyword evidence="4" id="KW-0456">Lyase</keyword>
<sequence length="357" mass="38715">MKLAIISVTNKGARLAEKLANALGHPADVYAKACRNPQGFPQVYECLRDLVDKVFHRYDGLIFIMATGIVVRVLAPHIHDKRFDPAVVVVDEAGEYAISLLSGHIGGANDLAREVASTIGARPVITTATDVANLPAADVLAVKLDLTIEPFEQLKHINAAIVNGEQVAFFIDQDLANASHYIHLAAEMGVVLRNMGELVHTDNYDAAVVITDKELYMVKPHVYLRPATLAVGIGCRRGTPSAEILTALGDACRKIGRSMKSIAVIASSVVKQDEVGLLAAVQQLEVPYEFFTNEQLQQCIENHGLAISKFVEEKIGVGNVCEPAALCGGQTQTLLLPKTVYPNVTVAIAEVKYRWWE</sequence>
<dbReference type="InterPro" id="IPR021744">
    <property type="entry name" value="CbiG_N"/>
</dbReference>
<evidence type="ECO:0000313" key="5">
    <source>
        <dbReference type="Proteomes" id="UP000243333"/>
    </source>
</evidence>
<dbReference type="InterPro" id="IPR021745">
    <property type="entry name" value="CbiG_mid"/>
</dbReference>
<feature type="domain" description="CobE/GbiG C-terminal" evidence="1">
    <location>
        <begin position="229"/>
        <end position="349"/>
    </location>
</feature>
<dbReference type="InterPro" id="IPR038029">
    <property type="entry name" value="GbiG_N_sf"/>
</dbReference>
<name>A0A1G7I5Z6_9FIRM</name>
<dbReference type="SUPFAM" id="SSF159664">
    <property type="entry name" value="CobE/GbiG C-terminal domain-like"/>
    <property type="match status" value="1"/>
</dbReference>
<proteinExistence type="predicted"/>
<organism evidence="4 5">
    <name type="scientific">Sporolituus thermophilus DSM 23256</name>
    <dbReference type="NCBI Taxonomy" id="1123285"/>
    <lineage>
        <taxon>Bacteria</taxon>
        <taxon>Bacillati</taxon>
        <taxon>Bacillota</taxon>
        <taxon>Negativicutes</taxon>
        <taxon>Selenomonadales</taxon>
        <taxon>Sporomusaceae</taxon>
        <taxon>Sporolituus</taxon>
    </lineage>
</organism>
<evidence type="ECO:0000313" key="4">
    <source>
        <dbReference type="EMBL" id="SDF07864.1"/>
    </source>
</evidence>
<dbReference type="SUPFAM" id="SSF159672">
    <property type="entry name" value="CbiG N-terminal domain-like"/>
    <property type="match status" value="1"/>
</dbReference>
<evidence type="ECO:0000259" key="1">
    <source>
        <dbReference type="Pfam" id="PF01890"/>
    </source>
</evidence>